<dbReference type="Proteomes" id="UP001309876">
    <property type="component" value="Unassembled WGS sequence"/>
</dbReference>
<evidence type="ECO:0000256" key="1">
    <source>
        <dbReference type="SAM" id="MobiDB-lite"/>
    </source>
</evidence>
<dbReference type="PANTHER" id="PTHR12069:SF0">
    <property type="entry name" value="DNA-DIRECTED RNA POLYMERASE III SUBUNIT RPC5"/>
    <property type="match status" value="1"/>
</dbReference>
<feature type="compositionally biased region" description="Low complexity" evidence="1">
    <location>
        <begin position="354"/>
        <end position="375"/>
    </location>
</feature>
<feature type="region of interest" description="Disordered" evidence="1">
    <location>
        <begin position="205"/>
        <end position="238"/>
    </location>
</feature>
<comment type="caution">
    <text evidence="2">The sequence shown here is derived from an EMBL/GenBank/DDBJ whole genome shotgun (WGS) entry which is preliminary data.</text>
</comment>
<name>A0AAN7SZ32_9EURO</name>
<sequence>MPPDEDDPVIASYDVYISSPPLPPAIDKTNTGEPRGPDASSSVMPQKQPKYYVLQYPAHRPSSKPYNTARSQRPSSFRIKPSTGIVEVDVPILTTDNYNTPLGTSLGRAMHDSQVANPYTGHGLSGGFAQNALNAPPHGTNLDDEESHLRDTALRTQTLGGKISTSTDRDPVYMLANLNHQSNQIRLRHLDAVVQLRPQLHHIDAQEEAKRRIESASKTKAEPSRQQQQQQDPDSKVKLETKAIEMKIKDTSREDAKDRNLNLNARLLRDIQNEKWKRYEWIEKEDEVFEQSLAGNTKLFTNADGATHTQLRSALDNDEWLNRMSSPGIELRTRLKGRDRERARRKRQERLRATKAAAGSDAAVAADDSETSSSDAEGDDEMIQDSAEGPSSPEVRIKEEGAGVEGAVLSAMTAPAPAPKKRGRPPKHKQAETINLD</sequence>
<reference evidence="2 3" key="1">
    <citation type="submission" date="2023-08" db="EMBL/GenBank/DDBJ databases">
        <title>Black Yeasts Isolated from many extreme environments.</title>
        <authorList>
            <person name="Coleine C."/>
            <person name="Stajich J.E."/>
            <person name="Selbmann L."/>
        </authorList>
    </citation>
    <scope>NUCLEOTIDE SEQUENCE [LARGE SCALE GENOMIC DNA]</scope>
    <source>
        <strain evidence="2 3">CCFEE 5910</strain>
    </source>
</reference>
<organism evidence="2 3">
    <name type="scientific">Lithohypha guttulata</name>
    <dbReference type="NCBI Taxonomy" id="1690604"/>
    <lineage>
        <taxon>Eukaryota</taxon>
        <taxon>Fungi</taxon>
        <taxon>Dikarya</taxon>
        <taxon>Ascomycota</taxon>
        <taxon>Pezizomycotina</taxon>
        <taxon>Eurotiomycetes</taxon>
        <taxon>Chaetothyriomycetidae</taxon>
        <taxon>Chaetothyriales</taxon>
        <taxon>Trichomeriaceae</taxon>
        <taxon>Lithohypha</taxon>
    </lineage>
</organism>
<dbReference type="GO" id="GO:0005666">
    <property type="term" value="C:RNA polymerase III complex"/>
    <property type="evidence" value="ECO:0007669"/>
    <property type="project" value="TreeGrafter"/>
</dbReference>
<dbReference type="EMBL" id="JAVRRJ010000004">
    <property type="protein sequence ID" value="KAK5085598.1"/>
    <property type="molecule type" value="Genomic_DNA"/>
</dbReference>
<protein>
    <submittedName>
        <fullName evidence="2">Uncharacterized protein</fullName>
    </submittedName>
</protein>
<accession>A0AAN7SZ32</accession>
<evidence type="ECO:0000313" key="3">
    <source>
        <dbReference type="Proteomes" id="UP001309876"/>
    </source>
</evidence>
<feature type="compositionally biased region" description="Basic and acidic residues" evidence="1">
    <location>
        <begin position="331"/>
        <end position="342"/>
    </location>
</feature>
<feature type="region of interest" description="Disordered" evidence="1">
    <location>
        <begin position="1"/>
        <end position="48"/>
    </location>
</feature>
<dbReference type="Pfam" id="PF04801">
    <property type="entry name" value="RPC5"/>
    <property type="match status" value="1"/>
</dbReference>
<feature type="compositionally biased region" description="Basic and acidic residues" evidence="1">
    <location>
        <begin position="205"/>
        <end position="223"/>
    </location>
</feature>
<proteinExistence type="predicted"/>
<dbReference type="AlphaFoldDB" id="A0AAN7SZ32"/>
<keyword evidence="3" id="KW-1185">Reference proteome</keyword>
<gene>
    <name evidence="2" type="ORF">LTR05_004885</name>
</gene>
<feature type="compositionally biased region" description="Basic residues" evidence="1">
    <location>
        <begin position="419"/>
        <end position="428"/>
    </location>
</feature>
<dbReference type="InterPro" id="IPR006886">
    <property type="entry name" value="RNA_pol_III_Rpc5"/>
</dbReference>
<evidence type="ECO:0000313" key="2">
    <source>
        <dbReference type="EMBL" id="KAK5085598.1"/>
    </source>
</evidence>
<feature type="region of interest" description="Disordered" evidence="1">
    <location>
        <begin position="331"/>
        <end position="437"/>
    </location>
</feature>
<dbReference type="GO" id="GO:0042797">
    <property type="term" value="P:tRNA transcription by RNA polymerase III"/>
    <property type="evidence" value="ECO:0007669"/>
    <property type="project" value="TreeGrafter"/>
</dbReference>
<dbReference type="PANTHER" id="PTHR12069">
    <property type="entry name" value="DNA-DIRECTED RNA POLYMERASES III 80 KDA POLYPEPTIDE RNA POLYMERASE III SUBUNIT 5"/>
    <property type="match status" value="1"/>
</dbReference>